<dbReference type="Gene3D" id="3.20.20.450">
    <property type="entry name" value="EAL domain"/>
    <property type="match status" value="1"/>
</dbReference>
<dbReference type="EMBL" id="CADIJX010000003">
    <property type="protein sequence ID" value="CAB3656133.1"/>
    <property type="molecule type" value="Genomic_DNA"/>
</dbReference>
<evidence type="ECO:0000259" key="10">
    <source>
        <dbReference type="PROSITE" id="PS51105"/>
    </source>
</evidence>
<sequence>MLIAKPGKQGLGCRKIFLQTRARAYSFARTLGQTAMPKSILLRYPKDRLAALASASALRAIREGLLWTMPCLLVTALFLVLSVIARQFGLPATIVELLTSVHDKLAGIMPILVGTSIGYMLSFRHRVPHLPTAFLCLSYVVIAEDLLAPYPQAASTLVLFIAIISPLLTVPLMAWFYRCRWTRLAPDGLISENVRDTLNMVVPGLLIAGLVVVALSAALRIPGVAQFNIPLSLASLDNPFTSGALMAGLNSLLWFFGIHGYHAMAPVMNVMDQAAVLNSVSQTAGYEGMYALNSTLLGAFVFIGGSGATLSLVAAILLFSRSDSLRVLALAALPVSLLNVNEILLFGLPLILNPRLLIPFVLAPVINVTIALAVVYLGWLPSAATALPLTSPVLFNAYIAADGHLGGVVLQVVLVMIGTCLYAPYVVALERQRAETATVYFKSLDTTFPRLQEESLLYAHDPVVQTYTDRARRMTENARIRAISQYDFYLEFQPQVSLRSGLCTGCEALLRATGPEGTQQAPLEFLRWLAQADLMREVDLWVARQAVLQCLHWRKHDFVLPMTINVTAGTLTSSAYLEKLIKVLSQASGQVSVELTEDALVEDAQALHAAFDRLHEIGARVYIDDFGTGYSALSYLHQFQIDAVKIDRSFVIAQDSDRGALVMSGLLRFCEALNLQIIVEGVETDQQLTTLESPAEIIVQGWYYSKALSGEHIMDFTRRRQASAPVPAHPWAATST</sequence>
<feature type="transmembrane region" description="Helical" evidence="8">
    <location>
        <begin position="239"/>
        <end position="261"/>
    </location>
</feature>
<dbReference type="PROSITE" id="PS51105">
    <property type="entry name" value="PTS_EIIC_TYPE_3"/>
    <property type="match status" value="1"/>
</dbReference>
<dbReference type="InterPro" id="IPR001633">
    <property type="entry name" value="EAL_dom"/>
</dbReference>
<evidence type="ECO:0000256" key="2">
    <source>
        <dbReference type="ARBA" id="ARBA00022448"/>
    </source>
</evidence>
<comment type="subcellular location">
    <subcellularLocation>
        <location evidence="1">Cell membrane</location>
        <topology evidence="1">Multi-pass membrane protein</topology>
    </subcellularLocation>
</comment>
<feature type="transmembrane region" description="Helical" evidence="8">
    <location>
        <begin position="356"/>
        <end position="379"/>
    </location>
</feature>
<feature type="transmembrane region" description="Helical" evidence="8">
    <location>
        <begin position="156"/>
        <end position="177"/>
    </location>
</feature>
<evidence type="ECO:0000256" key="4">
    <source>
        <dbReference type="ARBA" id="ARBA00022597"/>
    </source>
</evidence>
<dbReference type="Pfam" id="PF02378">
    <property type="entry name" value="PTS_EIIC"/>
    <property type="match status" value="1"/>
</dbReference>
<feature type="transmembrane region" description="Helical" evidence="8">
    <location>
        <begin position="399"/>
        <end position="423"/>
    </location>
</feature>
<organism evidence="11 12">
    <name type="scientific">Achromobacter pestifer</name>
    <dbReference type="NCBI Taxonomy" id="1353889"/>
    <lineage>
        <taxon>Bacteria</taxon>
        <taxon>Pseudomonadati</taxon>
        <taxon>Pseudomonadota</taxon>
        <taxon>Betaproteobacteria</taxon>
        <taxon>Burkholderiales</taxon>
        <taxon>Alcaligenaceae</taxon>
        <taxon>Achromobacter</taxon>
    </lineage>
</organism>
<keyword evidence="7 8" id="KW-0472">Membrane</keyword>
<dbReference type="GO" id="GO:0005886">
    <property type="term" value="C:plasma membrane"/>
    <property type="evidence" value="ECO:0007669"/>
    <property type="project" value="UniProtKB-SubCell"/>
</dbReference>
<keyword evidence="6 8" id="KW-1133">Transmembrane helix</keyword>
<dbReference type="GO" id="GO:0008982">
    <property type="term" value="F:protein-N(PI)-phosphohistidine-sugar phosphotransferase activity"/>
    <property type="evidence" value="ECO:0007669"/>
    <property type="project" value="InterPro"/>
</dbReference>
<evidence type="ECO:0000256" key="1">
    <source>
        <dbReference type="ARBA" id="ARBA00004651"/>
    </source>
</evidence>
<dbReference type="Proteomes" id="UP000494108">
    <property type="component" value="Unassembled WGS sequence"/>
</dbReference>
<feature type="transmembrane region" description="Helical" evidence="8">
    <location>
        <begin position="64"/>
        <end position="85"/>
    </location>
</feature>
<feature type="domain" description="PTS EIIC type-3" evidence="10">
    <location>
        <begin position="41"/>
        <end position="425"/>
    </location>
</feature>
<dbReference type="PROSITE" id="PS50883">
    <property type="entry name" value="EAL"/>
    <property type="match status" value="1"/>
</dbReference>
<dbReference type="PANTHER" id="PTHR33989">
    <property type="match status" value="1"/>
</dbReference>
<evidence type="ECO:0000256" key="6">
    <source>
        <dbReference type="ARBA" id="ARBA00022989"/>
    </source>
</evidence>
<proteinExistence type="predicted"/>
<dbReference type="InterPro" id="IPR003352">
    <property type="entry name" value="PTS_EIIC"/>
</dbReference>
<dbReference type="PANTHER" id="PTHR33989:SF4">
    <property type="entry name" value="PTS SYSTEM N,N'-DIACETYLCHITOBIOSE-SPECIFIC EIIC COMPONENT"/>
    <property type="match status" value="1"/>
</dbReference>
<gene>
    <name evidence="11" type="ORF">LMG3431_03110</name>
</gene>
<dbReference type="Pfam" id="PF00563">
    <property type="entry name" value="EAL"/>
    <property type="match status" value="1"/>
</dbReference>
<evidence type="ECO:0000313" key="12">
    <source>
        <dbReference type="Proteomes" id="UP000494108"/>
    </source>
</evidence>
<evidence type="ECO:0000259" key="9">
    <source>
        <dbReference type="PROSITE" id="PS50883"/>
    </source>
</evidence>
<evidence type="ECO:0000313" key="11">
    <source>
        <dbReference type="EMBL" id="CAB3656133.1"/>
    </source>
</evidence>
<keyword evidence="12" id="KW-1185">Reference proteome</keyword>
<dbReference type="GO" id="GO:0009401">
    <property type="term" value="P:phosphoenolpyruvate-dependent sugar phosphotransferase system"/>
    <property type="evidence" value="ECO:0007669"/>
    <property type="project" value="InterPro"/>
</dbReference>
<keyword evidence="5 8" id="KW-0812">Transmembrane</keyword>
<feature type="transmembrane region" description="Helical" evidence="8">
    <location>
        <begin position="325"/>
        <end position="344"/>
    </location>
</feature>
<dbReference type="SUPFAM" id="SSF141868">
    <property type="entry name" value="EAL domain-like"/>
    <property type="match status" value="1"/>
</dbReference>
<reference evidence="11 12" key="1">
    <citation type="submission" date="2020-04" db="EMBL/GenBank/DDBJ databases">
        <authorList>
            <person name="De Canck E."/>
        </authorList>
    </citation>
    <scope>NUCLEOTIDE SEQUENCE [LARGE SCALE GENOMIC DNA]</scope>
    <source>
        <strain evidence="11 12">LMG 3431</strain>
    </source>
</reference>
<keyword evidence="2" id="KW-0813">Transport</keyword>
<evidence type="ECO:0000256" key="5">
    <source>
        <dbReference type="ARBA" id="ARBA00022692"/>
    </source>
</evidence>
<dbReference type="InterPro" id="IPR051088">
    <property type="entry name" value="PTS_Sugar-EIIC/EIIB"/>
</dbReference>
<dbReference type="CDD" id="cd01948">
    <property type="entry name" value="EAL"/>
    <property type="match status" value="1"/>
</dbReference>
<accession>A0A6S6ZP16</accession>
<evidence type="ECO:0000256" key="3">
    <source>
        <dbReference type="ARBA" id="ARBA00022475"/>
    </source>
</evidence>
<evidence type="ECO:0008006" key="13">
    <source>
        <dbReference type="Google" id="ProtNLM"/>
    </source>
</evidence>
<dbReference type="AlphaFoldDB" id="A0A6S6ZP16"/>
<protein>
    <recommendedName>
        <fullName evidence="13">EAL domain-containing protein</fullName>
    </recommendedName>
</protein>
<name>A0A6S6ZP16_9BURK</name>
<feature type="domain" description="EAL" evidence="9">
    <location>
        <begin position="472"/>
        <end position="721"/>
    </location>
</feature>
<dbReference type="InterPro" id="IPR035919">
    <property type="entry name" value="EAL_sf"/>
</dbReference>
<feature type="transmembrane region" description="Helical" evidence="8">
    <location>
        <begin position="105"/>
        <end position="123"/>
    </location>
</feature>
<evidence type="ECO:0000256" key="7">
    <source>
        <dbReference type="ARBA" id="ARBA00023136"/>
    </source>
</evidence>
<feature type="transmembrane region" description="Helical" evidence="8">
    <location>
        <begin position="130"/>
        <end position="150"/>
    </location>
</feature>
<keyword evidence="4" id="KW-0762">Sugar transport</keyword>
<keyword evidence="3" id="KW-1003">Cell membrane</keyword>
<feature type="transmembrane region" description="Helical" evidence="8">
    <location>
        <begin position="198"/>
        <end position="219"/>
    </location>
</feature>
<dbReference type="SMART" id="SM00052">
    <property type="entry name" value="EAL"/>
    <property type="match status" value="1"/>
</dbReference>
<evidence type="ECO:0000256" key="8">
    <source>
        <dbReference type="SAM" id="Phobius"/>
    </source>
</evidence>
<feature type="transmembrane region" description="Helical" evidence="8">
    <location>
        <begin position="296"/>
        <end position="319"/>
    </location>
</feature>
<dbReference type="InterPro" id="IPR004501">
    <property type="entry name" value="PTS_EIIC_3"/>
</dbReference>